<accession>A0A846YMX1</accession>
<dbReference type="InterPro" id="IPR057767">
    <property type="entry name" value="UGSC-like_dom"/>
</dbReference>
<proteinExistence type="predicted"/>
<protein>
    <recommendedName>
        <fullName evidence="1">UGSC-like domain-containing protein</fullName>
    </recommendedName>
</protein>
<sequence length="195" mass="21038">MPKGSVEATDTRAALRVVDPCAVAVADDADPGPDLDNLAGKRIGFRVDVLWRSWDWIVDEWAAALRALGAEPVIWRRAQGLDRAAGHDQEASYAEFLASVDAVVSGLANCGSCTSWTVKDAVTALRTGLPTVAVATAQFRPLARTLAAQYGRSGLRVHELPYPLDIRPEREVREIGREHYRDLAAQFAATSAAVS</sequence>
<gene>
    <name evidence="2" type="ORF">HGA15_22930</name>
</gene>
<organism evidence="2 3">
    <name type="scientific">Nocardia flavorosea</name>
    <dbReference type="NCBI Taxonomy" id="53429"/>
    <lineage>
        <taxon>Bacteria</taxon>
        <taxon>Bacillati</taxon>
        <taxon>Actinomycetota</taxon>
        <taxon>Actinomycetes</taxon>
        <taxon>Mycobacteriales</taxon>
        <taxon>Nocardiaceae</taxon>
        <taxon>Nocardia</taxon>
    </lineage>
</organism>
<dbReference type="Pfam" id="PF24696">
    <property type="entry name" value="UGSC"/>
    <property type="match status" value="1"/>
</dbReference>
<keyword evidence="3" id="KW-1185">Reference proteome</keyword>
<dbReference type="Proteomes" id="UP000570678">
    <property type="component" value="Unassembled WGS sequence"/>
</dbReference>
<dbReference type="AlphaFoldDB" id="A0A846YMX1"/>
<evidence type="ECO:0000313" key="2">
    <source>
        <dbReference type="EMBL" id="NKY58950.1"/>
    </source>
</evidence>
<dbReference type="EMBL" id="JAAXOT010000012">
    <property type="protein sequence ID" value="NKY58950.1"/>
    <property type="molecule type" value="Genomic_DNA"/>
</dbReference>
<comment type="caution">
    <text evidence="2">The sequence shown here is derived from an EMBL/GenBank/DDBJ whole genome shotgun (WGS) entry which is preliminary data.</text>
</comment>
<name>A0A846YMX1_9NOCA</name>
<reference evidence="2 3" key="1">
    <citation type="submission" date="2020-04" db="EMBL/GenBank/DDBJ databases">
        <title>MicrobeNet Type strains.</title>
        <authorList>
            <person name="Nicholson A.C."/>
        </authorList>
    </citation>
    <scope>NUCLEOTIDE SEQUENCE [LARGE SCALE GENOMIC DNA]</scope>
    <source>
        <strain evidence="2 3">JCM 3332</strain>
    </source>
</reference>
<feature type="domain" description="UGSC-like" evidence="1">
    <location>
        <begin position="17"/>
        <end position="186"/>
    </location>
</feature>
<evidence type="ECO:0000313" key="3">
    <source>
        <dbReference type="Proteomes" id="UP000570678"/>
    </source>
</evidence>
<evidence type="ECO:0000259" key="1">
    <source>
        <dbReference type="Pfam" id="PF24696"/>
    </source>
</evidence>